<dbReference type="NCBIfam" id="NF003417">
    <property type="entry name" value="PRK04813.1"/>
    <property type="match status" value="4"/>
</dbReference>
<evidence type="ECO:0000256" key="4">
    <source>
        <dbReference type="ARBA" id="ARBA00029454"/>
    </source>
</evidence>
<evidence type="ECO:0000256" key="3">
    <source>
        <dbReference type="ARBA" id="ARBA00022598"/>
    </source>
</evidence>
<gene>
    <name evidence="6" type="ORF">P170DRAFT_465890</name>
</gene>
<proteinExistence type="inferred from homology"/>
<dbReference type="GO" id="GO:0043041">
    <property type="term" value="P:amino acid activation for nonribosomal peptide biosynthetic process"/>
    <property type="evidence" value="ECO:0007669"/>
    <property type="project" value="TreeGrafter"/>
</dbReference>
<dbReference type="Gene3D" id="1.10.1200.10">
    <property type="entry name" value="ACP-like"/>
    <property type="match status" value="2"/>
</dbReference>
<keyword evidence="3" id="KW-0436">Ligase</keyword>
<dbReference type="InterPro" id="IPR036736">
    <property type="entry name" value="ACP-like_sf"/>
</dbReference>
<dbReference type="Gene3D" id="3.30.559.10">
    <property type="entry name" value="Chloramphenicol acetyltransferase-like domain"/>
    <property type="match status" value="3"/>
</dbReference>
<dbReference type="PROSITE" id="PS50075">
    <property type="entry name" value="CARRIER"/>
    <property type="match status" value="2"/>
</dbReference>
<dbReference type="InterPro" id="IPR006162">
    <property type="entry name" value="Ppantetheine_attach_site"/>
</dbReference>
<dbReference type="GeneID" id="36560063"/>
<dbReference type="PROSITE" id="PS00455">
    <property type="entry name" value="AMP_BINDING"/>
    <property type="match status" value="2"/>
</dbReference>
<dbReference type="RefSeq" id="XP_024701645.1">
    <property type="nucleotide sequence ID" value="XM_024852365.1"/>
</dbReference>
<dbReference type="InterPro" id="IPR042099">
    <property type="entry name" value="ANL_N_sf"/>
</dbReference>
<dbReference type="FunFam" id="3.30.300.30:FF:000015">
    <property type="entry name" value="Nonribosomal peptide synthase SidD"/>
    <property type="match status" value="2"/>
</dbReference>
<evidence type="ECO:0000256" key="2">
    <source>
        <dbReference type="ARBA" id="ARBA00022553"/>
    </source>
</evidence>
<dbReference type="InterPro" id="IPR045851">
    <property type="entry name" value="AMP-bd_C_sf"/>
</dbReference>
<sequence length="3134" mass="344342">MSESKHELNEGIFPFLNDRDEGDGTILVHEIESSSALLNKTLGFCELRDISVTRLVQAGWAIVVGQYAETDCVVMGAAEEGQTGVDKSHGTAHNTVVLTAWDQDTEETQWLNPVINTGEGHGAHDVLVLMNLNSSAQSMRLRLVCTRQTMSDRQASNVATTLCQAVQELAKSPERQIGDLSLFSSQNLTDAQKWNKKPWNGTGTDRLILDVVREHARQRPEATAIDAWDGQLTYAGLNWMIAGLGHRLRAAGVGPGVMVPVCFPRSLWAIVAEGAVMQAGGAFVPVDPSHPAERMRQVVNQTQARLGVTAPPFAETMAALVEEVVVVSPSLIDHAVGDHNVRNLPLLCDIDRDSPAYVLFTSGSTGQPKGCVVSHRALANVEAQADALHLGPGSRALQFASYSFGVSLIEIYCVLVAGATICIPSDADCLNRLTEIMQAMRISWAYLTTATAGSLNPGRGLADLQTLILTGEPLGTRQIRQWAPCVQLCQGFGCTEWAGVCCVSRPIQEPVDRRTIGTSPTANLWLVDPANPNRLAPVGSVGELVIEGPALALGYLNNPPRTAAAFLQQPDWWEALRPGVPCRVYRTGDLVQYESDGSLRYITRRDTQVKVRGMRVELGEIEYQIRRTASLDRVIVEAATPADGHDGPALVAFLQSGAISDLGHGGLKTTDEIVHPRSMTEKALHRLFATVLQVDGAAFGIVDSFLRLGGDSLLAMKMVNRAEEQHLHQLTLSDILAHQTIEKIAEAIGRVQETPVKQANPAWETRQASSDVTVGDGDLAALVRDTADVKHAFSCSPVQEGILVSQIRRPELYQMKLVWEIVATTGGPLDPSCLEDSWRRVCARHSILRSRFYTNATSQHFAVQVVFEEAFPDVTRTHGVIQDPTHLMEQAQDSCRPRLTLHIRSSTCVWAMLQTSHAMVDAVSTSIIMHDLAGFYEDDMSPDLGVLCEYRDSSLQDTVQRVQANLIETWRHQRVPLSQIQHRLGLKGERLFNTSMTFPPGQSTESSNQTSITVKELDRRDPTEYDIMVEMEWDSNDRHGAIKYWSSLLSSEQATALADAICLAFSHIVSQPGSSPPQVDLFGPSDTRLVRQWNQHEPEDCETCVYERILTVCRSNPNAIAVDSWDGRWTYSELDAAASVLARHLQTRGIGPEIFVAICMVKSRWTPVAILATIKAGGAFALMDPGHPVDRLRGMCDQLHAALILTRPEQAVVGEQLGREVVVIGGDIPHNQDRETRVESTVTSQNALYAVFTSGSTGRPKGVVVEHHSFYASMIATIKSSNLTSSDRMFQFASYSFDNSVFDHLVSLLAGACLCIPRTEDCHNTLAATMAAFRATWVIITPSVARLIHPAEVPSLQTVCLTGESVSASDLQTWAPNVQLFNLYGPAECSIIATAHHYPDEAADPRIIGKALQSVATWVVEPQNPGRLVPVGAVGELVVEGPGVSRGYLHHRVGESMLPFLSDPQWLSGFRVGTGRRAYLTGDLVEYTVTGQLRYLGRKDTQVKISGQRVELGEIESIIRAFGDGACEAVVDFVPRPGRKPILLACLRSDDAAEGLDLGDGSLIGVPDDAFREHVARLDHHLHSVLPAFMVPAIFLPLRHVPRSPTGKMDRKSIRQALAALTLDKWETSHVERPPAATPCEQGLRALFSQLLHIPQGQIWADSHFFRLGGDSLLAMALVKSARSAGWQVTMEQIFQSPVLSELASVVRPVGDSINIDPVPAFSLIPDDAVKTIRVEAARVCRLDATHIEDIYPCTPMQEGLMALSARETGKYTAQWVYTVASNTDPARLRQAWQIVVDVNPILRTRTVATQMHGITQVVILPRSHRLQWEEATNVADYLELDSTRPMKLGHPLLRFGWVEPQESLKISHLVVTMHHAIYDAVSMNLFLDQVEAAYRGATPTSRAFNQFIKDLTTADTDRQQAFWTAEFQHLEASVFPALPVGMKTPRPSATVSRIMDIPRAHKGLGATMTTIFRTVWAIVLATYTDSSDVVFGVTVSGRSAATAGIDQITGPTLATFPLRTHVDIGQSIENTLHAVQEHGARIIPMEQTGLQHIQRITAEAQAACGFQSHLLVQHQRRGEREQNLLLLQQEFLDYASVSSYAFELVCDLNEKSGAASVTAAFDPQVLSEDDATRLLSQFEHMVQQICLDASHQIKEIELVSTEDLTTLHQWNDKVPVPYESVVHQMFLDRVDEWPEKLAVSSWDGELTYSQLEASTARLAHQLQRLGVRQGAVVPLCFRKSIWPVVAMLAVLRAGGALAYKVPIHCIPDIMEDGPAVGKSLSLPSTVPSDAAFVVFTSGSTGAPKGIVVEHGNLATCIHHTHRALGLTPKSRVLQFTAYAFDVSLYDTFAPLVLGATTFIPSEETRLSYLSLYIQRHGINVAMLIPSAVSVIHPTQVPTLQTLVLLGESISRDVVNVWAARLHLVNGYGPAEASVVCAAGVVKADTSLLGSVGPMQGTVGWIVDRHDPSRLMPIGATGELLLEGPMVTRGYLDKPDKTREAYIEAPRWLKQFRQRNQPGRLYLTGDLAQWTSRGTLRIAGRKDNQIKLRGQRIELEELVFHVRQHFDPASDVAAEVIQRPQGAQDSSLLLAFVNEPNGGSIRDAGIIAPPSQEFLNKSSAIHRKLQETLPLYMVPTALLPLTSMPRTQSGKIDRRQLRHAGAALTPDQLKGYWHHGYNIHMKQGPVSPAEETLQLLWSAVLGIGAEDISRDRALTAACDQCHLSPEDIEDIYPCPALQEGLMAVTSRDPGQYVATHKYTVPPGLDWDRFVSAWERTSQAHPILRTRIIHDNENGKTFQVATRTPVRWEQYVVDSEDDVSSFAVRSGLGVALCRCSLLLSKQSRPICCVISMHHALYDEWSNNVLFDELERAYQGQSLPHQSFSAIVAYQIGVQSAAADFWAQKLADYDAAHFPALPSAIYVPAPNSTCSISIKLPPSAHQITLATQIQCAWGMLISLHTGKKDVVFGLTTSGRGTPVHGIDQILGPMIATSPRRMHVRPSCHVADFLQQIQNRYFALMAYEHWGLQNISRLGDSHAAASQFTNYAVQVTCTVFGNTIEAHATFDDQAISTPQMERALRQFEHLLLQLRGASSSMTMADLDTISEMDRLDLDRSNTLQLYPGSDACMHDCVRRWY</sequence>
<dbReference type="FunFam" id="3.30.559.30:FF:000003">
    <property type="entry name" value="Nonribosomal peptide synthase SidD"/>
    <property type="match status" value="1"/>
</dbReference>
<dbReference type="SUPFAM" id="SSF47336">
    <property type="entry name" value="ACP-like"/>
    <property type="match status" value="2"/>
</dbReference>
<dbReference type="Pfam" id="PF00501">
    <property type="entry name" value="AMP-binding"/>
    <property type="match status" value="4"/>
</dbReference>
<evidence type="ECO:0000313" key="6">
    <source>
        <dbReference type="EMBL" id="PLB46343.1"/>
    </source>
</evidence>
<reference evidence="6 7" key="1">
    <citation type="submission" date="2016-12" db="EMBL/GenBank/DDBJ databases">
        <title>The genomes of Aspergillus section Nigri reveals drivers in fungal speciation.</title>
        <authorList>
            <consortium name="DOE Joint Genome Institute"/>
            <person name="Vesth T.C."/>
            <person name="Nybo J."/>
            <person name="Theobald S."/>
            <person name="Brandl J."/>
            <person name="Frisvad J.C."/>
            <person name="Nielsen K.F."/>
            <person name="Lyhne E.K."/>
            <person name="Kogle M.E."/>
            <person name="Kuo A."/>
            <person name="Riley R."/>
            <person name="Clum A."/>
            <person name="Nolan M."/>
            <person name="Lipzen A."/>
            <person name="Salamov A."/>
            <person name="Henrissat B."/>
            <person name="Wiebenga A."/>
            <person name="De Vries R.P."/>
            <person name="Grigoriev I.V."/>
            <person name="Mortensen U.H."/>
            <person name="Andersen M.R."/>
            <person name="Baker S.E."/>
        </authorList>
    </citation>
    <scope>NUCLEOTIDE SEQUENCE [LARGE SCALE GENOMIC DNA]</scope>
    <source>
        <strain evidence="6 7">IBT 23096</strain>
    </source>
</reference>
<dbReference type="SUPFAM" id="SSF52777">
    <property type="entry name" value="CoA-dependent acyltransferases"/>
    <property type="match status" value="6"/>
</dbReference>
<feature type="domain" description="Carrier" evidence="5">
    <location>
        <begin position="1635"/>
        <end position="1711"/>
    </location>
</feature>
<dbReference type="InterPro" id="IPR010071">
    <property type="entry name" value="AA_adenyl_dom"/>
</dbReference>
<dbReference type="Proteomes" id="UP000234275">
    <property type="component" value="Unassembled WGS sequence"/>
</dbReference>
<dbReference type="Gene3D" id="3.30.559.30">
    <property type="entry name" value="Nonribosomal peptide synthetase, condensation domain"/>
    <property type="match status" value="3"/>
</dbReference>
<dbReference type="GO" id="GO:0031177">
    <property type="term" value="F:phosphopantetheine binding"/>
    <property type="evidence" value="ECO:0007669"/>
    <property type="project" value="TreeGrafter"/>
</dbReference>
<dbReference type="InterPro" id="IPR020845">
    <property type="entry name" value="AMP-binding_CS"/>
</dbReference>
<evidence type="ECO:0000313" key="7">
    <source>
        <dbReference type="Proteomes" id="UP000234275"/>
    </source>
</evidence>
<comment type="similarity">
    <text evidence="4">Belongs to the NRP synthetase family.</text>
</comment>
<dbReference type="CDD" id="cd19545">
    <property type="entry name" value="FUM14_C_NRPS-like"/>
    <property type="match status" value="2"/>
</dbReference>
<dbReference type="Gene3D" id="3.30.300.30">
    <property type="match status" value="2"/>
</dbReference>
<dbReference type="InterPro" id="IPR001242">
    <property type="entry name" value="Condensation_dom"/>
</dbReference>
<dbReference type="InterPro" id="IPR000873">
    <property type="entry name" value="AMP-dep_synth/lig_dom"/>
</dbReference>
<dbReference type="PROSITE" id="PS00012">
    <property type="entry name" value="PHOSPHOPANTETHEINE"/>
    <property type="match status" value="2"/>
</dbReference>
<dbReference type="Gene3D" id="3.40.50.980">
    <property type="match status" value="4"/>
</dbReference>
<organism evidence="6 7">
    <name type="scientific">Aspergillus steynii IBT 23096</name>
    <dbReference type="NCBI Taxonomy" id="1392250"/>
    <lineage>
        <taxon>Eukaryota</taxon>
        <taxon>Fungi</taxon>
        <taxon>Dikarya</taxon>
        <taxon>Ascomycota</taxon>
        <taxon>Pezizomycotina</taxon>
        <taxon>Eurotiomycetes</taxon>
        <taxon>Eurotiomycetidae</taxon>
        <taxon>Eurotiales</taxon>
        <taxon>Aspergillaceae</taxon>
        <taxon>Aspergillus</taxon>
        <taxon>Aspergillus subgen. Circumdati</taxon>
    </lineage>
</organism>
<dbReference type="OrthoDB" id="416786at2759"/>
<dbReference type="NCBIfam" id="TIGR01733">
    <property type="entry name" value="AA-adenyl-dom"/>
    <property type="match status" value="2"/>
</dbReference>
<dbReference type="EMBL" id="MSFO01000006">
    <property type="protein sequence ID" value="PLB46343.1"/>
    <property type="molecule type" value="Genomic_DNA"/>
</dbReference>
<dbReference type="GO" id="GO:0016874">
    <property type="term" value="F:ligase activity"/>
    <property type="evidence" value="ECO:0007669"/>
    <property type="project" value="UniProtKB-KW"/>
</dbReference>
<dbReference type="InterPro" id="IPR023213">
    <property type="entry name" value="CAT-like_dom_sf"/>
</dbReference>
<feature type="domain" description="Carrier" evidence="5">
    <location>
        <begin position="678"/>
        <end position="752"/>
    </location>
</feature>
<dbReference type="Pfam" id="PF00668">
    <property type="entry name" value="Condensation"/>
    <property type="match status" value="2"/>
</dbReference>
<evidence type="ECO:0000256" key="1">
    <source>
        <dbReference type="ARBA" id="ARBA00022450"/>
    </source>
</evidence>
<dbReference type="GO" id="GO:0044550">
    <property type="term" value="P:secondary metabolite biosynthetic process"/>
    <property type="evidence" value="ECO:0007669"/>
    <property type="project" value="TreeGrafter"/>
</dbReference>
<dbReference type="Gene3D" id="3.40.50.12780">
    <property type="entry name" value="N-terminal domain of ligase-like"/>
    <property type="match status" value="1"/>
</dbReference>
<dbReference type="GO" id="GO:0005737">
    <property type="term" value="C:cytoplasm"/>
    <property type="evidence" value="ECO:0007669"/>
    <property type="project" value="TreeGrafter"/>
</dbReference>
<dbReference type="VEuPathDB" id="FungiDB:P170DRAFT_465890"/>
<keyword evidence="7" id="KW-1185">Reference proteome</keyword>
<protein>
    <submittedName>
        <fullName evidence="6">Acetyl-CoA synthetase-like protein</fullName>
    </submittedName>
</protein>
<dbReference type="PANTHER" id="PTHR45527">
    <property type="entry name" value="NONRIBOSOMAL PEPTIDE SYNTHETASE"/>
    <property type="match status" value="1"/>
</dbReference>
<dbReference type="PANTHER" id="PTHR45527:SF16">
    <property type="entry name" value="NONRIBOSOMAL PEPTIDE SYNTHASE ATNA-RELATED"/>
    <property type="match status" value="1"/>
</dbReference>
<dbReference type="Gene3D" id="2.30.38.10">
    <property type="entry name" value="Luciferase, Domain 3"/>
    <property type="match status" value="2"/>
</dbReference>
<comment type="caution">
    <text evidence="6">The sequence shown here is derived from an EMBL/GenBank/DDBJ whole genome shotgun (WGS) entry which is preliminary data.</text>
</comment>
<keyword evidence="2" id="KW-0597">Phosphoprotein</keyword>
<name>A0A2I2G0E7_9EURO</name>
<accession>A0A2I2G0E7</accession>
<dbReference type="STRING" id="1392250.A0A2I2G0E7"/>
<dbReference type="SUPFAM" id="SSF56801">
    <property type="entry name" value="Acetyl-CoA synthetase-like"/>
    <property type="match status" value="3"/>
</dbReference>
<evidence type="ECO:0000259" key="5">
    <source>
        <dbReference type="PROSITE" id="PS50075"/>
    </source>
</evidence>
<dbReference type="InterPro" id="IPR009081">
    <property type="entry name" value="PP-bd_ACP"/>
</dbReference>
<dbReference type="Pfam" id="PF00550">
    <property type="entry name" value="PP-binding"/>
    <property type="match status" value="2"/>
</dbReference>
<dbReference type="CDD" id="cd05918">
    <property type="entry name" value="A_NRPS_SidN3_like"/>
    <property type="match status" value="3"/>
</dbReference>
<keyword evidence="1" id="KW-0596">Phosphopantetheine</keyword>